<dbReference type="AlphaFoldDB" id="A0A8T0IA57"/>
<organism evidence="1 2">
    <name type="scientific">Ceratodon purpureus</name>
    <name type="common">Fire moss</name>
    <name type="synonym">Dicranum purpureum</name>
    <dbReference type="NCBI Taxonomy" id="3225"/>
    <lineage>
        <taxon>Eukaryota</taxon>
        <taxon>Viridiplantae</taxon>
        <taxon>Streptophyta</taxon>
        <taxon>Embryophyta</taxon>
        <taxon>Bryophyta</taxon>
        <taxon>Bryophytina</taxon>
        <taxon>Bryopsida</taxon>
        <taxon>Dicranidae</taxon>
        <taxon>Pseudoditrichales</taxon>
        <taxon>Ditrichaceae</taxon>
        <taxon>Ceratodon</taxon>
    </lineage>
</organism>
<reference evidence="1" key="1">
    <citation type="submission" date="2020-06" db="EMBL/GenBank/DDBJ databases">
        <title>WGS assembly of Ceratodon purpureus strain R40.</title>
        <authorList>
            <person name="Carey S.B."/>
            <person name="Jenkins J."/>
            <person name="Shu S."/>
            <person name="Lovell J.T."/>
            <person name="Sreedasyam A."/>
            <person name="Maumus F."/>
            <person name="Tiley G.P."/>
            <person name="Fernandez-Pozo N."/>
            <person name="Barry K."/>
            <person name="Chen C."/>
            <person name="Wang M."/>
            <person name="Lipzen A."/>
            <person name="Daum C."/>
            <person name="Saski C.A."/>
            <person name="Payton A.C."/>
            <person name="Mcbreen J.C."/>
            <person name="Conrad R.E."/>
            <person name="Kollar L.M."/>
            <person name="Olsson S."/>
            <person name="Huttunen S."/>
            <person name="Landis J.B."/>
            <person name="Wickett N.J."/>
            <person name="Johnson M.G."/>
            <person name="Rensing S.A."/>
            <person name="Grimwood J."/>
            <person name="Schmutz J."/>
            <person name="Mcdaniel S.F."/>
        </authorList>
    </citation>
    <scope>NUCLEOTIDE SEQUENCE</scope>
    <source>
        <strain evidence="1">R40</strain>
    </source>
</reference>
<comment type="caution">
    <text evidence="1">The sequence shown here is derived from an EMBL/GenBank/DDBJ whole genome shotgun (WGS) entry which is preliminary data.</text>
</comment>
<dbReference type="Gene3D" id="1.20.1250.20">
    <property type="entry name" value="MFS general substrate transporter like domains"/>
    <property type="match status" value="1"/>
</dbReference>
<evidence type="ECO:0008006" key="3">
    <source>
        <dbReference type="Google" id="ProtNLM"/>
    </source>
</evidence>
<evidence type="ECO:0000313" key="1">
    <source>
        <dbReference type="EMBL" id="KAG0579671.1"/>
    </source>
</evidence>
<accession>A0A8T0IA57</accession>
<dbReference type="EMBL" id="CM026424">
    <property type="protein sequence ID" value="KAG0579671.1"/>
    <property type="molecule type" value="Genomic_DNA"/>
</dbReference>
<keyword evidence="2" id="KW-1185">Reference proteome</keyword>
<proteinExistence type="predicted"/>
<sequence>MEQMESCRVINGSLEHIAAGLGFAGNAILQGWVVSSTLAGAAFTGGALADKIGRRRTLQPNAVPLSLRSSPKFLIRRLGKHGTWDASRKGLGLAFRLLLHRSTSQRLLPLRIAALLDR</sequence>
<evidence type="ECO:0000313" key="2">
    <source>
        <dbReference type="Proteomes" id="UP000822688"/>
    </source>
</evidence>
<dbReference type="InterPro" id="IPR036259">
    <property type="entry name" value="MFS_trans_sf"/>
</dbReference>
<gene>
    <name evidence="1" type="ORF">KC19_4G115600</name>
</gene>
<dbReference type="Proteomes" id="UP000822688">
    <property type="component" value="Chromosome 4"/>
</dbReference>
<name>A0A8T0IA57_CERPU</name>
<protein>
    <recommendedName>
        <fullName evidence="3">Major facilitator superfamily (MFS) profile domain-containing protein</fullName>
    </recommendedName>
</protein>